<feature type="transmembrane region" description="Helical" evidence="2">
    <location>
        <begin position="214"/>
        <end position="236"/>
    </location>
</feature>
<organism evidence="3 4">
    <name type="scientific">Sphaerobolus stellatus (strain SS14)</name>
    <dbReference type="NCBI Taxonomy" id="990650"/>
    <lineage>
        <taxon>Eukaryota</taxon>
        <taxon>Fungi</taxon>
        <taxon>Dikarya</taxon>
        <taxon>Basidiomycota</taxon>
        <taxon>Agaricomycotina</taxon>
        <taxon>Agaricomycetes</taxon>
        <taxon>Phallomycetidae</taxon>
        <taxon>Geastrales</taxon>
        <taxon>Sphaerobolaceae</taxon>
        <taxon>Sphaerobolus</taxon>
    </lineage>
</organism>
<dbReference type="HOGENOM" id="CLU_742213_0_0_1"/>
<feature type="transmembrane region" description="Helical" evidence="2">
    <location>
        <begin position="248"/>
        <end position="272"/>
    </location>
</feature>
<keyword evidence="2" id="KW-0812">Transmembrane</keyword>
<keyword evidence="2" id="KW-0472">Membrane</keyword>
<sequence>MTASFSQYASRFLNNRVAPGSSLASSQPLFYSFQDSEDGEASTERLKVSIQSRDELEHDEHGEPRLRGDEDLDDPYLRLDEDDDQGTLKDSAPLMTSEVPGRQGGWLAHQTSPLPSRSPTPTPPSSPELPIVSPRERVDPQPARSTLTESLLPRDGISRSVFSLPDPGRVPRHKYNDSSWTILWCTGLSICGLAFLLSLFLIKDVPGSTPYATLTRTVPLLTFLTVLCAGLSYIYIALLHYFARPVLIVTALFIPVSLALSAISAFSGSFIYDTASTWADTIGLRLFAVIPLVMAFFAARSFLWYISQINGTIGTVKLSTSLLLSNIPVLVVSPALLFAALLATLPFISLILRLLLLGYRGKLEWSEWHLVCG</sequence>
<dbReference type="EMBL" id="KN837556">
    <property type="protein sequence ID" value="KIJ23953.1"/>
    <property type="molecule type" value="Genomic_DNA"/>
</dbReference>
<dbReference type="OrthoDB" id="420519at2759"/>
<protein>
    <submittedName>
        <fullName evidence="3">Uncharacterized protein</fullName>
    </submittedName>
</protein>
<keyword evidence="2" id="KW-1133">Transmembrane helix</keyword>
<reference evidence="3 4" key="1">
    <citation type="submission" date="2014-06" db="EMBL/GenBank/DDBJ databases">
        <title>Evolutionary Origins and Diversification of the Mycorrhizal Mutualists.</title>
        <authorList>
            <consortium name="DOE Joint Genome Institute"/>
            <consortium name="Mycorrhizal Genomics Consortium"/>
            <person name="Kohler A."/>
            <person name="Kuo A."/>
            <person name="Nagy L.G."/>
            <person name="Floudas D."/>
            <person name="Copeland A."/>
            <person name="Barry K.W."/>
            <person name="Cichocki N."/>
            <person name="Veneault-Fourrey C."/>
            <person name="LaButti K."/>
            <person name="Lindquist E.A."/>
            <person name="Lipzen A."/>
            <person name="Lundell T."/>
            <person name="Morin E."/>
            <person name="Murat C."/>
            <person name="Riley R."/>
            <person name="Ohm R."/>
            <person name="Sun H."/>
            <person name="Tunlid A."/>
            <person name="Henrissat B."/>
            <person name="Grigoriev I.V."/>
            <person name="Hibbett D.S."/>
            <person name="Martin F."/>
        </authorList>
    </citation>
    <scope>NUCLEOTIDE SEQUENCE [LARGE SCALE GENOMIC DNA]</scope>
    <source>
        <strain evidence="3 4">SS14</strain>
    </source>
</reference>
<evidence type="ECO:0000256" key="1">
    <source>
        <dbReference type="SAM" id="MobiDB-lite"/>
    </source>
</evidence>
<proteinExistence type="predicted"/>
<dbReference type="AlphaFoldDB" id="A0A0C9T546"/>
<gene>
    <name evidence="3" type="ORF">M422DRAFT_275371</name>
</gene>
<name>A0A0C9T546_SPHS4</name>
<feature type="transmembrane region" description="Helical" evidence="2">
    <location>
        <begin position="327"/>
        <end position="356"/>
    </location>
</feature>
<feature type="compositionally biased region" description="Pro residues" evidence="1">
    <location>
        <begin position="116"/>
        <end position="127"/>
    </location>
</feature>
<dbReference type="Proteomes" id="UP000054279">
    <property type="component" value="Unassembled WGS sequence"/>
</dbReference>
<feature type="compositionally biased region" description="Basic and acidic residues" evidence="1">
    <location>
        <begin position="42"/>
        <end position="79"/>
    </location>
</feature>
<feature type="transmembrane region" description="Helical" evidence="2">
    <location>
        <begin position="284"/>
        <end position="307"/>
    </location>
</feature>
<feature type="transmembrane region" description="Helical" evidence="2">
    <location>
        <begin position="180"/>
        <end position="202"/>
    </location>
</feature>
<evidence type="ECO:0000313" key="4">
    <source>
        <dbReference type="Proteomes" id="UP000054279"/>
    </source>
</evidence>
<evidence type="ECO:0000256" key="2">
    <source>
        <dbReference type="SAM" id="Phobius"/>
    </source>
</evidence>
<keyword evidence="4" id="KW-1185">Reference proteome</keyword>
<evidence type="ECO:0000313" key="3">
    <source>
        <dbReference type="EMBL" id="KIJ23953.1"/>
    </source>
</evidence>
<feature type="region of interest" description="Disordered" evidence="1">
    <location>
        <begin position="34"/>
        <end position="148"/>
    </location>
</feature>
<accession>A0A0C9T546</accession>